<keyword evidence="3" id="KW-1185">Reference proteome</keyword>
<organism evidence="2 3">
    <name type="scientific">Gordonia mangrovi</name>
    <dbReference type="NCBI Taxonomy" id="2665643"/>
    <lineage>
        <taxon>Bacteria</taxon>
        <taxon>Bacillati</taxon>
        <taxon>Actinomycetota</taxon>
        <taxon>Actinomycetes</taxon>
        <taxon>Mycobacteriales</taxon>
        <taxon>Gordoniaceae</taxon>
        <taxon>Gordonia</taxon>
    </lineage>
</organism>
<evidence type="ECO:0000313" key="3">
    <source>
        <dbReference type="Proteomes" id="UP000475545"/>
    </source>
</evidence>
<sequence>MDEVAGDFEALGRLAVVAPREVWKHEALDFTPWLLRNVDVLNDLLGMDLVLDRAEHPVGDFSLDLIGRDQSNDSVVIVENQLEQSDHGHLGQILTYAAGTEPTTIIWIASHFRSEHRAALDWLNERTDEDTRFFGVEIQVVRIGESIPAPAFKLVAQPNDWGKRVKAATAVNSELTEKARFYWDFWDMARQQIQSQYPAWTNARTSTRSSWFNTASGISDVVFVMLFSRAGLSVQLYCQASDPTVNAARYEFLHRQKNGFEAALGGPAEWDPMPGRKAARVSLLNQAFDDVSRTDQWDAMIAWLLDAQLRLRSALDAVGGKTELLVARDQAPDR</sequence>
<dbReference type="InterPro" id="IPR011856">
    <property type="entry name" value="tRNA_endonuc-like_dom_sf"/>
</dbReference>
<proteinExistence type="predicted"/>
<dbReference type="Gene3D" id="3.40.1350.10">
    <property type="match status" value="1"/>
</dbReference>
<dbReference type="GO" id="GO:0003676">
    <property type="term" value="F:nucleic acid binding"/>
    <property type="evidence" value="ECO:0007669"/>
    <property type="project" value="InterPro"/>
</dbReference>
<gene>
    <name evidence="2" type="ORF">GIY30_23895</name>
</gene>
<feature type="domain" description="DUF4268" evidence="1">
    <location>
        <begin position="183"/>
        <end position="315"/>
    </location>
</feature>
<name>A0A6L7GWJ8_9ACTN</name>
<evidence type="ECO:0000259" key="1">
    <source>
        <dbReference type="Pfam" id="PF14088"/>
    </source>
</evidence>
<evidence type="ECO:0000313" key="2">
    <source>
        <dbReference type="EMBL" id="MXP24369.1"/>
    </source>
</evidence>
<dbReference type="InterPro" id="IPR025364">
    <property type="entry name" value="DUF4268"/>
</dbReference>
<protein>
    <submittedName>
        <fullName evidence="2">DUF4268 domain-containing protein</fullName>
    </submittedName>
</protein>
<dbReference type="Pfam" id="PF14088">
    <property type="entry name" value="DUF4268"/>
    <property type="match status" value="1"/>
</dbReference>
<reference evidence="2 3" key="1">
    <citation type="submission" date="2019-11" db="EMBL/GenBank/DDBJ databases">
        <title>Gordonia sp. nov., a novel actinobacterium isolated from mangrove soil in Hainan.</title>
        <authorList>
            <person name="Huang X."/>
            <person name="Xie Y."/>
            <person name="Chu X."/>
            <person name="Xiao K."/>
        </authorList>
    </citation>
    <scope>NUCLEOTIDE SEQUENCE [LARGE SCALE GENOMIC DNA]</scope>
    <source>
        <strain evidence="2 3">HNM0687</strain>
    </source>
</reference>
<accession>A0A6L7GWJ8</accession>
<comment type="caution">
    <text evidence="2">The sequence shown here is derived from an EMBL/GenBank/DDBJ whole genome shotgun (WGS) entry which is preliminary data.</text>
</comment>
<dbReference type="EMBL" id="WMBR01000012">
    <property type="protein sequence ID" value="MXP24369.1"/>
    <property type="molecule type" value="Genomic_DNA"/>
</dbReference>
<dbReference type="AlphaFoldDB" id="A0A6L7GWJ8"/>
<dbReference type="Proteomes" id="UP000475545">
    <property type="component" value="Unassembled WGS sequence"/>
</dbReference>
<dbReference type="RefSeq" id="WP_160904569.1">
    <property type="nucleotide sequence ID" value="NZ_CP102850.1"/>
</dbReference>